<dbReference type="OrthoDB" id="6754at2157"/>
<name>A0A557SU67_9ARCH</name>
<accession>A0A557SU67</accession>
<keyword evidence="2" id="KW-1185">Reference proteome</keyword>
<dbReference type="AlphaFoldDB" id="A0A557SU67"/>
<dbReference type="EMBL" id="VOAH01000009">
    <property type="protein sequence ID" value="TVP40147.1"/>
    <property type="molecule type" value="Genomic_DNA"/>
</dbReference>
<sequence length="111" mass="13025">MERKVKKRLSGKSHLIENNHPMSTLDFGTMEFMKWLMEEEDTGSKHCLIVVRDFLENKYVILFDKNISSSVIVSYRESMPWCITCDTDDCGHVGFAICLKQHYDRNDQIVF</sequence>
<dbReference type="Proteomes" id="UP000315289">
    <property type="component" value="Unassembled WGS sequence"/>
</dbReference>
<comment type="caution">
    <text evidence="1">The sequence shown here is derived from an EMBL/GenBank/DDBJ whole genome shotgun (WGS) entry which is preliminary data.</text>
</comment>
<reference evidence="1 2" key="1">
    <citation type="journal article" date="2019" name="Front. Microbiol.">
        <title>Ammonia Oxidation by the Arctic Terrestrial Thaumarchaeote Candidatus Nitrosocosmicus arcticus Is Stimulated by Increasing Temperatures.</title>
        <authorList>
            <person name="Alves R.J.E."/>
            <person name="Kerou M."/>
            <person name="Zappe A."/>
            <person name="Bittner R."/>
            <person name="Abby S.S."/>
            <person name="Schmidt H.A."/>
            <person name="Pfeifer K."/>
            <person name="Schleper C."/>
        </authorList>
    </citation>
    <scope>NUCLEOTIDE SEQUENCE [LARGE SCALE GENOMIC DNA]</scope>
    <source>
        <strain evidence="1 2">Kfb</strain>
    </source>
</reference>
<evidence type="ECO:0000313" key="2">
    <source>
        <dbReference type="Proteomes" id="UP000315289"/>
    </source>
</evidence>
<gene>
    <name evidence="1" type="ORF">NARC_90053</name>
</gene>
<proteinExistence type="predicted"/>
<organism evidence="1 2">
    <name type="scientific">Candidatus Nitrosocosmicus arcticus</name>
    <dbReference type="NCBI Taxonomy" id="2035267"/>
    <lineage>
        <taxon>Archaea</taxon>
        <taxon>Nitrososphaerota</taxon>
        <taxon>Nitrososphaeria</taxon>
        <taxon>Nitrososphaerales</taxon>
        <taxon>Nitrososphaeraceae</taxon>
        <taxon>Candidatus Nitrosocosmicus</taxon>
    </lineage>
</organism>
<protein>
    <submittedName>
        <fullName evidence="1">Uncharacterized protein</fullName>
    </submittedName>
</protein>
<evidence type="ECO:0000313" key="1">
    <source>
        <dbReference type="EMBL" id="TVP40147.1"/>
    </source>
</evidence>